<dbReference type="Proteomes" id="UP001148662">
    <property type="component" value="Unassembled WGS sequence"/>
</dbReference>
<organism evidence="1 2">
    <name type="scientific">Phlebia brevispora</name>
    <dbReference type="NCBI Taxonomy" id="194682"/>
    <lineage>
        <taxon>Eukaryota</taxon>
        <taxon>Fungi</taxon>
        <taxon>Dikarya</taxon>
        <taxon>Basidiomycota</taxon>
        <taxon>Agaricomycotina</taxon>
        <taxon>Agaricomycetes</taxon>
        <taxon>Polyporales</taxon>
        <taxon>Meruliaceae</taxon>
        <taxon>Phlebia</taxon>
    </lineage>
</organism>
<gene>
    <name evidence="1" type="ORF">NM688_g4842</name>
</gene>
<sequence>MTINLCWDTDGRSFSSQESHLGLLSKSDHLIWPEGYVAAVSKVLYEANIPNVIWGDYLNALWGSPMLALSLGYIVPPNKLDKAIAAIVEAGMSPCPCRSPLHCADDEGTTSLPVHFVIPIPLATGLIYLCPSDMFLDLIPLTSSHLNPANLQLLDLRMSLPAAPTSQEAMDGFHPVKAMTGHSLKKVLLLLSVFSPPTRRGFIFTHEDFLINLWHGDPGCGDLGSRSLEALWTSTYQEMGSHSLEDIQRLKDAALESSFDSSIPCVFAAYRVLNFMTSVLSSLLSIRRLSPQRYIDVICHDLGEQHLPSMLLCGKSDTAVCIFSGNPLWLVSLSRSMRATTGSLVWTDHVRMYEDRCMRMCNAVNNALTHTQILLETAKEFSVWVQAHAPGAVVMLCGGLAFSQYGSPRATTDVDLCMDLRRAVHVNTVRRVDTNALKDIASRDPRLIVGPKIYWRHSTTGTPIQVDFVDANLFWAPFDVVQMLDRNMPVPSLNLPTLLVGKMKSAIERNQGTTVERTAKQRNDVSDFDFAVCHCLSRRIPLTTHHMSHLGPTQESALATVREFSRLRRYVLGPLGLDRLGGAWLTNWGALITFSQLPADFVTVANNPA</sequence>
<name>A0ACC1T212_9APHY</name>
<reference evidence="1" key="1">
    <citation type="submission" date="2022-07" db="EMBL/GenBank/DDBJ databases">
        <title>Genome Sequence of Phlebia brevispora.</title>
        <authorList>
            <person name="Buettner E."/>
        </authorList>
    </citation>
    <scope>NUCLEOTIDE SEQUENCE</scope>
    <source>
        <strain evidence="1">MPL23</strain>
    </source>
</reference>
<keyword evidence="2" id="KW-1185">Reference proteome</keyword>
<proteinExistence type="predicted"/>
<dbReference type="EMBL" id="JANHOG010000838">
    <property type="protein sequence ID" value="KAJ3551205.1"/>
    <property type="molecule type" value="Genomic_DNA"/>
</dbReference>
<accession>A0ACC1T212</accession>
<protein>
    <submittedName>
        <fullName evidence="1">Uncharacterized protein</fullName>
    </submittedName>
</protein>
<evidence type="ECO:0000313" key="1">
    <source>
        <dbReference type="EMBL" id="KAJ3551205.1"/>
    </source>
</evidence>
<comment type="caution">
    <text evidence="1">The sequence shown here is derived from an EMBL/GenBank/DDBJ whole genome shotgun (WGS) entry which is preliminary data.</text>
</comment>
<evidence type="ECO:0000313" key="2">
    <source>
        <dbReference type="Proteomes" id="UP001148662"/>
    </source>
</evidence>